<evidence type="ECO:0000313" key="5">
    <source>
        <dbReference type="Proteomes" id="UP001320876"/>
    </source>
</evidence>
<dbReference type="InterPro" id="IPR013425">
    <property type="entry name" value="Autotrns_rpt"/>
</dbReference>
<evidence type="ECO:0000256" key="2">
    <source>
        <dbReference type="SAM" id="Phobius"/>
    </source>
</evidence>
<keyword evidence="5" id="KW-1185">Reference proteome</keyword>
<feature type="transmembrane region" description="Helical" evidence="2">
    <location>
        <begin position="839"/>
        <end position="862"/>
    </location>
</feature>
<dbReference type="Pfam" id="PF07589">
    <property type="entry name" value="PEP-CTERM"/>
    <property type="match status" value="1"/>
</dbReference>
<evidence type="ECO:0000259" key="3">
    <source>
        <dbReference type="Pfam" id="PF07589"/>
    </source>
</evidence>
<dbReference type="RefSeq" id="WP_264489839.1">
    <property type="nucleotide sequence ID" value="NZ_JAPDDT010000016.1"/>
</dbReference>
<dbReference type="Pfam" id="PF12951">
    <property type="entry name" value="PATR"/>
    <property type="match status" value="3"/>
</dbReference>
<organism evidence="4 5">
    <name type="scientific">Luteolibacter arcticus</name>
    <dbReference type="NCBI Taxonomy" id="1581411"/>
    <lineage>
        <taxon>Bacteria</taxon>
        <taxon>Pseudomonadati</taxon>
        <taxon>Verrucomicrobiota</taxon>
        <taxon>Verrucomicrobiia</taxon>
        <taxon>Verrucomicrobiales</taxon>
        <taxon>Verrucomicrobiaceae</taxon>
        <taxon>Luteolibacter</taxon>
    </lineage>
</organism>
<protein>
    <submittedName>
        <fullName evidence="4">Autotransporter-associated beta strand repeat-containing protein</fullName>
    </submittedName>
</protein>
<evidence type="ECO:0000256" key="1">
    <source>
        <dbReference type="ARBA" id="ARBA00022729"/>
    </source>
</evidence>
<dbReference type="InterPro" id="IPR013424">
    <property type="entry name" value="Ice-binding_C"/>
</dbReference>
<name>A0ABT3GQG6_9BACT</name>
<reference evidence="4 5" key="1">
    <citation type="submission" date="2022-10" db="EMBL/GenBank/DDBJ databases">
        <title>Luteolibacter arcticus strain CCTCC AB 2014275, whole genome shotgun sequencing project.</title>
        <authorList>
            <person name="Zhao G."/>
            <person name="Shen L."/>
        </authorList>
    </citation>
    <scope>NUCLEOTIDE SEQUENCE [LARGE SCALE GENOMIC DNA]</scope>
    <source>
        <strain evidence="4 5">CCTCC AB 2014275</strain>
    </source>
</reference>
<dbReference type="EMBL" id="JAPDDT010000016">
    <property type="protein sequence ID" value="MCW1925732.1"/>
    <property type="molecule type" value="Genomic_DNA"/>
</dbReference>
<sequence length="867" mass="84522">MTWDSSGANPLAPVDGAGTWNTAVVNWSDGLADVLWPNTNADIAIFGANNGAAGTIAVGTVTANGITFNAAGSGSYALSGGTITFGGTTPTITANVDASIGSQLSGGAGLTKEGTGILTLSSATNNYTGGTTVNAGTLRITATAALQGATTVNPSGTLLLNAGNVTYANTFGGSGTVNVTTGNGDVTLSGAMSGFSGTLDLNQSVGSASKTRFTTTQANLISSGATIKVRAGTTLYLNQGLNYGAAVQLYGAGNSENLGALRLEAAANQTGSVTLFGNSFIGANASAATISGAIGQSGGSYGFTKLGNNTLTLSNAANSYTGGTTVTSGTLSLGNATALAGTGNLTMSGGSFSNAVAASLSNNITLNNASTFTSTGGTLALNGNITGSPNGNWNLTATNKITLGGSNSITNSGNFAGLIVTGAGGVDVTGSTTINGAAANQESGYLSLAGNSAITVKSTGSLAINGTSNAGKPNSIIGQNAAGTSTLLLDGGTLTIGGNTGFALGNNVTTATGVLTVSSGTATINRGSTTATDIRSFVALGRDLANGTINLNGGILATDRNFVRDGSGGANGGTANFVFGGGTLKALANQADWLNSSLINTNQQALSSVTTTSAASTIDANGFAVGINSAISGAGGFTVIDSSGSGYGVVTFGGVNTYNGATAVNSGKLELGVNGSINNTSGVSLGNGGTFDVSAKAGGYTVNKLTGSGDVIGSLTVSTQLAIGNSPGTTSFDDLALGTGATYTYELTGGGTAADLGNVSGTLTLVSGTILDLVQLGTYTMGNKFTLFGYATGSLAGTFSDTGNVELNDGDTFSDAGGLWQIDYDDTTAGLNGGIGTRFVTVTAVPEPGAALLGGLGMLAFLHRRRR</sequence>
<keyword evidence="1" id="KW-0732">Signal</keyword>
<dbReference type="SUPFAM" id="SSF51126">
    <property type="entry name" value="Pectin lyase-like"/>
    <property type="match status" value="2"/>
</dbReference>
<dbReference type="NCBIfam" id="TIGR02601">
    <property type="entry name" value="autotrns_rpt"/>
    <property type="match status" value="2"/>
</dbReference>
<keyword evidence="2" id="KW-1133">Transmembrane helix</keyword>
<gene>
    <name evidence="4" type="ORF">OKA05_24455</name>
</gene>
<dbReference type="InterPro" id="IPR011050">
    <property type="entry name" value="Pectin_lyase_fold/virulence"/>
</dbReference>
<feature type="domain" description="Ice-binding protein C-terminal" evidence="3">
    <location>
        <begin position="844"/>
        <end position="867"/>
    </location>
</feature>
<comment type="caution">
    <text evidence="4">The sequence shown here is derived from an EMBL/GenBank/DDBJ whole genome shotgun (WGS) entry which is preliminary data.</text>
</comment>
<keyword evidence="2" id="KW-0812">Transmembrane</keyword>
<keyword evidence="2" id="KW-0472">Membrane</keyword>
<proteinExistence type="predicted"/>
<dbReference type="Proteomes" id="UP001320876">
    <property type="component" value="Unassembled WGS sequence"/>
</dbReference>
<evidence type="ECO:0000313" key="4">
    <source>
        <dbReference type="EMBL" id="MCW1925732.1"/>
    </source>
</evidence>
<accession>A0ABT3GQG6</accession>